<evidence type="ECO:0000256" key="5">
    <source>
        <dbReference type="ARBA" id="ARBA00033464"/>
    </source>
</evidence>
<dbReference type="InterPro" id="IPR040456">
    <property type="entry name" value="RNase_H2_suB"/>
</dbReference>
<feature type="region of interest" description="Disordered" evidence="6">
    <location>
        <begin position="248"/>
        <end position="278"/>
    </location>
</feature>
<evidence type="ECO:0000256" key="4">
    <source>
        <dbReference type="ARBA" id="ARBA00024778"/>
    </source>
</evidence>
<comment type="subcellular location">
    <subcellularLocation>
        <location evidence="1">Nucleus</location>
    </subcellularLocation>
</comment>
<dbReference type="InterPro" id="IPR041195">
    <property type="entry name" value="Rnh202_N"/>
</dbReference>
<dbReference type="CDD" id="cd09270">
    <property type="entry name" value="RNase_H2-B"/>
    <property type="match status" value="1"/>
</dbReference>
<feature type="domain" description="Rnh202 triple barrel" evidence="8">
    <location>
        <begin position="41"/>
        <end position="127"/>
    </location>
</feature>
<evidence type="ECO:0000256" key="3">
    <source>
        <dbReference type="ARBA" id="ARBA00023242"/>
    </source>
</evidence>
<dbReference type="Gene3D" id="1.10.20.120">
    <property type="match status" value="1"/>
</dbReference>
<sequence length="430" mass="47373">MAKTRATKTTASKKKEDADSTPKPTLKKLDASVDNPPQLFVLPKDATPEARIATIPNPATSAPNRYFVCPDKGFYEFTRIAAPKNEQRSWLLAPDQDTKKDDGKDVEEEDSGYVLQTPDMFVATPVDPLFLLLPALAEDSESGGQEYLEASDYIVKMTKTSPHLSQILQPNKPRDLEQRLESRIASVSDCMDMGDEKMYSLALPKLVKELVSKAKRMTAKGLPASMEDRFVKQPLDVPVLSIKREESSISIANEGTESEPATEAQSQETDASGTTTATVSTTATSVSIMFEADTQTAPKDVVNLLRTKVALEFLMSSYMSPSLRRKLQPLLSESDGSGVDFTPLDKHLAHIASLKKEAQALRSLSDNISRKRSAMEDDEAAERAETKKRKKEEDDLKKKNTSQGVKKLMKADTSGMKKLSSFFTKAPAKK</sequence>
<comment type="function">
    <text evidence="4">Non catalytic subunit of RNase H2, an endonuclease that specifically degrades the RNA of RNA:DNA hybrids. Participates in DNA replication, possibly by mediating the removal of lagging-strand Okazaki fragment RNA primers during DNA replication. Mediates the excision of single ribonucleotides from DNA:RNA duplexes.</text>
</comment>
<feature type="region of interest" description="Disordered" evidence="6">
    <location>
        <begin position="88"/>
        <end position="109"/>
    </location>
</feature>
<evidence type="ECO:0000256" key="2">
    <source>
        <dbReference type="ARBA" id="ARBA00019062"/>
    </source>
</evidence>
<proteinExistence type="predicted"/>
<dbReference type="EMBL" id="JAXOVC010000011">
    <property type="protein sequence ID" value="KAK4495578.1"/>
    <property type="molecule type" value="Genomic_DNA"/>
</dbReference>
<dbReference type="Proteomes" id="UP001305779">
    <property type="component" value="Unassembled WGS sequence"/>
</dbReference>
<evidence type="ECO:0000259" key="8">
    <source>
        <dbReference type="Pfam" id="PF17745"/>
    </source>
</evidence>
<accession>A0ABR0E2X0</accession>
<feature type="region of interest" description="Disordered" evidence="6">
    <location>
        <begin position="369"/>
        <end position="413"/>
    </location>
</feature>
<protein>
    <recommendedName>
        <fullName evidence="2">Ribonuclease H2 subunit B</fullName>
    </recommendedName>
    <alternativeName>
        <fullName evidence="5">Ribonuclease HI subunit B</fullName>
    </alternativeName>
</protein>
<reference evidence="9 10" key="1">
    <citation type="journal article" date="2023" name="G3 (Bethesda)">
        <title>A chromosome-level genome assembly of Zasmidium syzygii isolated from banana leaves.</title>
        <authorList>
            <person name="van Westerhoven A.C."/>
            <person name="Mehrabi R."/>
            <person name="Talebi R."/>
            <person name="Steentjes M.B.F."/>
            <person name="Corcolon B."/>
            <person name="Chong P.A."/>
            <person name="Kema G.H.J."/>
            <person name="Seidl M.F."/>
        </authorList>
    </citation>
    <scope>NUCLEOTIDE SEQUENCE [LARGE SCALE GENOMIC DNA]</scope>
    <source>
        <strain evidence="9 10">P124</strain>
    </source>
</reference>
<feature type="compositionally biased region" description="Basic and acidic residues" evidence="6">
    <location>
        <begin position="381"/>
        <end position="398"/>
    </location>
</feature>
<feature type="compositionally biased region" description="Low complexity" evidence="6">
    <location>
        <begin position="1"/>
        <end position="10"/>
    </location>
</feature>
<dbReference type="Pfam" id="PF09468">
    <property type="entry name" value="RNase_H2-Ydr279"/>
    <property type="match status" value="1"/>
</dbReference>
<name>A0ABR0E2X0_ZASCE</name>
<dbReference type="PANTHER" id="PTHR13383:SF11">
    <property type="entry name" value="RIBONUCLEASE H2 SUBUNIT B"/>
    <property type="match status" value="1"/>
</dbReference>
<comment type="caution">
    <text evidence="9">The sequence shown here is derived from an EMBL/GenBank/DDBJ whole genome shotgun (WGS) entry which is preliminary data.</text>
</comment>
<evidence type="ECO:0000256" key="1">
    <source>
        <dbReference type="ARBA" id="ARBA00004123"/>
    </source>
</evidence>
<organism evidence="9 10">
    <name type="scientific">Zasmidium cellare</name>
    <name type="common">Wine cellar mold</name>
    <name type="synonym">Racodium cellare</name>
    <dbReference type="NCBI Taxonomy" id="395010"/>
    <lineage>
        <taxon>Eukaryota</taxon>
        <taxon>Fungi</taxon>
        <taxon>Dikarya</taxon>
        <taxon>Ascomycota</taxon>
        <taxon>Pezizomycotina</taxon>
        <taxon>Dothideomycetes</taxon>
        <taxon>Dothideomycetidae</taxon>
        <taxon>Mycosphaerellales</taxon>
        <taxon>Mycosphaerellaceae</taxon>
        <taxon>Zasmidium</taxon>
    </lineage>
</organism>
<keyword evidence="3" id="KW-0539">Nucleus</keyword>
<dbReference type="InterPro" id="IPR019024">
    <property type="entry name" value="RNase_H2_suB_wHTH"/>
</dbReference>
<feature type="region of interest" description="Disordered" evidence="6">
    <location>
        <begin position="1"/>
        <end position="45"/>
    </location>
</feature>
<dbReference type="Pfam" id="PF17745">
    <property type="entry name" value="Ydr279_N"/>
    <property type="match status" value="1"/>
</dbReference>
<feature type="domain" description="Ribonuclease H2 subunit B wHTH" evidence="7">
    <location>
        <begin position="130"/>
        <end position="328"/>
    </location>
</feature>
<evidence type="ECO:0000259" key="7">
    <source>
        <dbReference type="Pfam" id="PF09468"/>
    </source>
</evidence>
<dbReference type="PANTHER" id="PTHR13383">
    <property type="entry name" value="RIBONUCLEASE H2 SUBUNIT B"/>
    <property type="match status" value="1"/>
</dbReference>
<evidence type="ECO:0000313" key="9">
    <source>
        <dbReference type="EMBL" id="KAK4495578.1"/>
    </source>
</evidence>
<gene>
    <name evidence="9" type="ORF">PRZ48_012846</name>
</gene>
<feature type="compositionally biased region" description="Polar residues" evidence="6">
    <location>
        <begin position="263"/>
        <end position="273"/>
    </location>
</feature>
<evidence type="ECO:0000313" key="10">
    <source>
        <dbReference type="Proteomes" id="UP001305779"/>
    </source>
</evidence>
<evidence type="ECO:0000256" key="6">
    <source>
        <dbReference type="SAM" id="MobiDB-lite"/>
    </source>
</evidence>
<keyword evidence="10" id="KW-1185">Reference proteome</keyword>